<proteinExistence type="predicted"/>
<evidence type="ECO:0000313" key="3">
    <source>
        <dbReference type="EMBL" id="QEA07188.1"/>
    </source>
</evidence>
<evidence type="ECO:0000259" key="2">
    <source>
        <dbReference type="Pfam" id="PF13458"/>
    </source>
</evidence>
<dbReference type="InterPro" id="IPR051010">
    <property type="entry name" value="BCAA_transport"/>
</dbReference>
<gene>
    <name evidence="3" type="ORF">KBTEX_03535</name>
</gene>
<dbReference type="CDD" id="cd06332">
    <property type="entry name" value="PBP1_aromatic_compounds-like"/>
    <property type="match status" value="1"/>
</dbReference>
<organism evidence="3">
    <name type="scientific">uncultured organism</name>
    <dbReference type="NCBI Taxonomy" id="155900"/>
    <lineage>
        <taxon>unclassified sequences</taxon>
        <taxon>environmental samples</taxon>
    </lineage>
</organism>
<dbReference type="InterPro" id="IPR028082">
    <property type="entry name" value="Peripla_BP_I"/>
</dbReference>
<dbReference type="PANTHER" id="PTHR30483">
    <property type="entry name" value="LEUCINE-SPECIFIC-BINDING PROTEIN"/>
    <property type="match status" value="1"/>
</dbReference>
<dbReference type="PANTHER" id="PTHR30483:SF6">
    <property type="entry name" value="PERIPLASMIC BINDING PROTEIN OF ABC TRANSPORTER FOR NATURAL AMINO ACIDS"/>
    <property type="match status" value="1"/>
</dbReference>
<dbReference type="Gene3D" id="3.40.50.2300">
    <property type="match status" value="2"/>
</dbReference>
<reference evidence="3" key="1">
    <citation type="submission" date="2019-06" db="EMBL/GenBank/DDBJ databases">
        <authorList>
            <person name="Murdoch R.W."/>
            <person name="Fathepure B."/>
        </authorList>
    </citation>
    <scope>NUCLEOTIDE SEQUENCE</scope>
</reference>
<dbReference type="Pfam" id="PF13458">
    <property type="entry name" value="Peripla_BP_6"/>
    <property type="match status" value="1"/>
</dbReference>
<name>A0A5B8RH33_9ZZZZ</name>
<feature type="domain" description="Leucine-binding protein" evidence="2">
    <location>
        <begin position="32"/>
        <end position="370"/>
    </location>
</feature>
<dbReference type="InterPro" id="IPR028081">
    <property type="entry name" value="Leu-bd"/>
</dbReference>
<keyword evidence="1" id="KW-0732">Signal</keyword>
<protein>
    <recommendedName>
        <fullName evidence="2">Leucine-binding protein domain-containing protein</fullName>
    </recommendedName>
</protein>
<dbReference type="AlphaFoldDB" id="A0A5B8RH33"/>
<dbReference type="EMBL" id="MN079212">
    <property type="protein sequence ID" value="QEA07188.1"/>
    <property type="molecule type" value="Genomic_DNA"/>
</dbReference>
<dbReference type="SUPFAM" id="SSF53822">
    <property type="entry name" value="Periplasmic binding protein-like I"/>
    <property type="match status" value="1"/>
</dbReference>
<accession>A0A5B8RH33</accession>
<sequence length="412" mass="44237">MRVTTRVTAAIAGCGMALGMVSSPLMAQDKEPIRIGVMASLSGAFAQMGADGVDGVKLAVEEFGGEINGRPVKLFIEDSAMDPSVAVEKTRALVNRDGAQVVLGPLSGAAGLAVKKGAGEFPDATIIVAGSAAEDITMRGVAPNVFRTSYTGAQPTFPLGDYAYDQGYRKVAIVAEDYAFPYAQVGGFMKTFCARGGSVPKKIWVPIGTSDYSSAVAQIPPDVDALFVALGGTDAVNFIRQMDDFGLLDQMDILGGTVTVDGTQLASIGPLMEGVVSGSIMSGQLENDAYKSLDRKFGELRGRPPSLFVENYYRAAKWALLALEDVDGNVEDQEALRKELLQTSFQAPGSFVSFDRYHNVVPDVYLNRVEKVNGEWRNVPIRTYSRVSQFWTFDPEQYQAAPAYDRDTPSCP</sequence>
<evidence type="ECO:0000256" key="1">
    <source>
        <dbReference type="ARBA" id="ARBA00022729"/>
    </source>
</evidence>